<protein>
    <recommendedName>
        <fullName evidence="4">Lipoprotein</fullName>
    </recommendedName>
</protein>
<gene>
    <name evidence="2" type="ORF">DPM19_07235</name>
</gene>
<dbReference type="EMBL" id="QLYX01000003">
    <property type="protein sequence ID" value="RAY15580.1"/>
    <property type="molecule type" value="Genomic_DNA"/>
</dbReference>
<evidence type="ECO:0000313" key="3">
    <source>
        <dbReference type="Proteomes" id="UP000251891"/>
    </source>
</evidence>
<keyword evidence="3" id="KW-1185">Reference proteome</keyword>
<dbReference type="RefSeq" id="WP_111864042.1">
    <property type="nucleotide sequence ID" value="NZ_QLYX01000003.1"/>
</dbReference>
<evidence type="ECO:0000313" key="2">
    <source>
        <dbReference type="EMBL" id="RAY15580.1"/>
    </source>
</evidence>
<dbReference type="Proteomes" id="UP000251891">
    <property type="component" value="Unassembled WGS sequence"/>
</dbReference>
<organism evidence="2 3">
    <name type="scientific">Actinomadura craniellae</name>
    <dbReference type="NCBI Taxonomy" id="2231787"/>
    <lineage>
        <taxon>Bacteria</taxon>
        <taxon>Bacillati</taxon>
        <taxon>Actinomycetota</taxon>
        <taxon>Actinomycetes</taxon>
        <taxon>Streptosporangiales</taxon>
        <taxon>Thermomonosporaceae</taxon>
        <taxon>Actinomadura</taxon>
    </lineage>
</organism>
<feature type="region of interest" description="Disordered" evidence="1">
    <location>
        <begin position="147"/>
        <end position="166"/>
    </location>
</feature>
<comment type="caution">
    <text evidence="2">The sequence shown here is derived from an EMBL/GenBank/DDBJ whole genome shotgun (WGS) entry which is preliminary data.</text>
</comment>
<sequence>MKKFMVTLTAATIAVAGCGGQEPAEVAGAERVAAGRVDVSVLRQGHVNSVNAETPAAAAVARGVGIVVAGTVEGFTEGRTSYVGDPASDDGPIKRVVMRIRVGKKVKGEDRHLHDGHAYAEVFAGAGQSARTPADFQRAIPKGTPVVLFGRTRPTPDQPASRGGGVPEGAPLVSALHPQSLVFEERTPATARAAAGTKLVGGIEDLDHFGPAWTKPRSIGELVTAIQQ</sequence>
<evidence type="ECO:0000256" key="1">
    <source>
        <dbReference type="SAM" id="MobiDB-lite"/>
    </source>
</evidence>
<accession>A0A365H8X5</accession>
<proteinExistence type="predicted"/>
<reference evidence="2 3" key="1">
    <citation type="submission" date="2018-06" db="EMBL/GenBank/DDBJ databases">
        <title>Actinomadura craniellae sp. nov. isolated from marine sponge Craniella sp.</title>
        <authorList>
            <person name="Li L."/>
            <person name="Xu Q.H."/>
            <person name="Lin H.W."/>
            <person name="Lu Y.H."/>
        </authorList>
    </citation>
    <scope>NUCLEOTIDE SEQUENCE [LARGE SCALE GENOMIC DNA]</scope>
    <source>
        <strain evidence="2 3">LHW63021</strain>
    </source>
</reference>
<dbReference type="AlphaFoldDB" id="A0A365H8X5"/>
<name>A0A365H8X5_9ACTN</name>
<evidence type="ECO:0008006" key="4">
    <source>
        <dbReference type="Google" id="ProtNLM"/>
    </source>
</evidence>
<dbReference type="PROSITE" id="PS51257">
    <property type="entry name" value="PROKAR_LIPOPROTEIN"/>
    <property type="match status" value="1"/>
</dbReference>
<dbReference type="OrthoDB" id="3522933at2"/>